<dbReference type="PROSITE" id="PS50943">
    <property type="entry name" value="HTH_CROC1"/>
    <property type="match status" value="1"/>
</dbReference>
<name>A0ABN1WX76_9ACTN</name>
<dbReference type="CDD" id="cd00093">
    <property type="entry name" value="HTH_XRE"/>
    <property type="match status" value="1"/>
</dbReference>
<protein>
    <submittedName>
        <fullName evidence="2">Helix-turn-helix transcriptional regulator</fullName>
    </submittedName>
</protein>
<dbReference type="Pfam" id="PF13560">
    <property type="entry name" value="HTH_31"/>
    <property type="match status" value="1"/>
</dbReference>
<evidence type="ECO:0000313" key="3">
    <source>
        <dbReference type="Proteomes" id="UP001500037"/>
    </source>
</evidence>
<dbReference type="InterPro" id="IPR043917">
    <property type="entry name" value="DUF5753"/>
</dbReference>
<organism evidence="2 3">
    <name type="scientific">Kitasatospora nipponensis</name>
    <dbReference type="NCBI Taxonomy" id="258049"/>
    <lineage>
        <taxon>Bacteria</taxon>
        <taxon>Bacillati</taxon>
        <taxon>Actinomycetota</taxon>
        <taxon>Actinomycetes</taxon>
        <taxon>Kitasatosporales</taxon>
        <taxon>Streptomycetaceae</taxon>
        <taxon>Kitasatospora</taxon>
    </lineage>
</organism>
<evidence type="ECO:0000313" key="2">
    <source>
        <dbReference type="EMBL" id="GAA1270752.1"/>
    </source>
</evidence>
<comment type="caution">
    <text evidence="2">The sequence shown here is derived from an EMBL/GenBank/DDBJ whole genome shotgun (WGS) entry which is preliminary data.</text>
</comment>
<sequence length="276" mass="30790">MNESELDPSASPLAAFGTQLRRSRKAQGLSQVGLGALLFCTGSYVSYLERAKEVPSIKFVRRLDEVLETGGTLELMWWQLRHTALLEGFPEYAAQEARAAEIRLFEVGIIPGLLQTSAYAAALASAAVRRGSITQDQADERLKFLAARQRLLDQDPPPLIHAVLDESCIRRPVGGRSVMSSQFKYLEELAERPNVILQVAPYSLGEQAPFTMPVTLATLPDRSVLAYSESQQRGLLERGFETVRAWEKDYHRLQVEALPKAASLAMIRKAREELHR</sequence>
<dbReference type="InterPro" id="IPR001387">
    <property type="entry name" value="Cro/C1-type_HTH"/>
</dbReference>
<dbReference type="RefSeq" id="WP_344446113.1">
    <property type="nucleotide sequence ID" value="NZ_BAAALF010000212.1"/>
</dbReference>
<accession>A0ABN1WX76</accession>
<evidence type="ECO:0000259" key="1">
    <source>
        <dbReference type="PROSITE" id="PS50943"/>
    </source>
</evidence>
<dbReference type="SMART" id="SM00530">
    <property type="entry name" value="HTH_XRE"/>
    <property type="match status" value="1"/>
</dbReference>
<dbReference type="InterPro" id="IPR010982">
    <property type="entry name" value="Lambda_DNA-bd_dom_sf"/>
</dbReference>
<dbReference type="EMBL" id="BAAALF010000212">
    <property type="protein sequence ID" value="GAA1270752.1"/>
    <property type="molecule type" value="Genomic_DNA"/>
</dbReference>
<proteinExistence type="predicted"/>
<dbReference type="Gene3D" id="1.10.260.40">
    <property type="entry name" value="lambda repressor-like DNA-binding domains"/>
    <property type="match status" value="1"/>
</dbReference>
<gene>
    <name evidence="2" type="ORF">GCM10009665_68830</name>
</gene>
<dbReference type="SUPFAM" id="SSF47413">
    <property type="entry name" value="lambda repressor-like DNA-binding domains"/>
    <property type="match status" value="1"/>
</dbReference>
<dbReference type="Pfam" id="PF19054">
    <property type="entry name" value="DUF5753"/>
    <property type="match status" value="1"/>
</dbReference>
<reference evidence="2 3" key="1">
    <citation type="journal article" date="2019" name="Int. J. Syst. Evol. Microbiol.">
        <title>The Global Catalogue of Microorganisms (GCM) 10K type strain sequencing project: providing services to taxonomists for standard genome sequencing and annotation.</title>
        <authorList>
            <consortium name="The Broad Institute Genomics Platform"/>
            <consortium name="The Broad Institute Genome Sequencing Center for Infectious Disease"/>
            <person name="Wu L."/>
            <person name="Ma J."/>
        </authorList>
    </citation>
    <scope>NUCLEOTIDE SEQUENCE [LARGE SCALE GENOMIC DNA]</scope>
    <source>
        <strain evidence="2 3">JCM 13004</strain>
    </source>
</reference>
<keyword evidence="3" id="KW-1185">Reference proteome</keyword>
<feature type="domain" description="HTH cro/C1-type" evidence="1">
    <location>
        <begin position="20"/>
        <end position="73"/>
    </location>
</feature>
<dbReference type="Proteomes" id="UP001500037">
    <property type="component" value="Unassembled WGS sequence"/>
</dbReference>